<dbReference type="AlphaFoldDB" id="A0A4Y2SNA9"/>
<name>A0A4Y2SNA9_ARAVE</name>
<proteinExistence type="predicted"/>
<evidence type="ECO:0000313" key="2">
    <source>
        <dbReference type="EMBL" id="GBN89401.1"/>
    </source>
</evidence>
<dbReference type="Proteomes" id="UP000499080">
    <property type="component" value="Unassembled WGS sequence"/>
</dbReference>
<keyword evidence="3" id="KW-1185">Reference proteome</keyword>
<dbReference type="OrthoDB" id="10067200at2759"/>
<gene>
    <name evidence="2" type="ORF">AVEN_168708_1</name>
</gene>
<comment type="caution">
    <text evidence="2">The sequence shown here is derived from an EMBL/GenBank/DDBJ whole genome shotgun (WGS) entry which is preliminary data.</text>
</comment>
<feature type="compositionally biased region" description="Basic and acidic residues" evidence="1">
    <location>
        <begin position="83"/>
        <end position="96"/>
    </location>
</feature>
<sequence>MLLYCCLSDVNQIEHSRSFERSSSKIKKLFLRILKLCVYQTEINEEEAPLCVICSNILAANSMKHNKLKQHLETLHRISTTRSHRDSNPENEEARQSENFSKLPDHVQSGPETVPALVGQCEMMHHLA</sequence>
<accession>A0A4Y2SNA9</accession>
<organism evidence="2 3">
    <name type="scientific">Araneus ventricosus</name>
    <name type="common">Orbweaver spider</name>
    <name type="synonym">Epeira ventricosa</name>
    <dbReference type="NCBI Taxonomy" id="182803"/>
    <lineage>
        <taxon>Eukaryota</taxon>
        <taxon>Metazoa</taxon>
        <taxon>Ecdysozoa</taxon>
        <taxon>Arthropoda</taxon>
        <taxon>Chelicerata</taxon>
        <taxon>Arachnida</taxon>
        <taxon>Araneae</taxon>
        <taxon>Araneomorphae</taxon>
        <taxon>Entelegynae</taxon>
        <taxon>Araneoidea</taxon>
        <taxon>Araneidae</taxon>
        <taxon>Araneus</taxon>
    </lineage>
</organism>
<dbReference type="EMBL" id="BGPR01022764">
    <property type="protein sequence ID" value="GBN89401.1"/>
    <property type="molecule type" value="Genomic_DNA"/>
</dbReference>
<protein>
    <recommendedName>
        <fullName evidence="4">BED-type domain-containing protein</fullName>
    </recommendedName>
</protein>
<reference evidence="2 3" key="1">
    <citation type="journal article" date="2019" name="Sci. Rep.">
        <title>Orb-weaving spider Araneus ventricosus genome elucidates the spidroin gene catalogue.</title>
        <authorList>
            <person name="Kono N."/>
            <person name="Nakamura H."/>
            <person name="Ohtoshi R."/>
            <person name="Moran D.A.P."/>
            <person name="Shinohara A."/>
            <person name="Yoshida Y."/>
            <person name="Fujiwara M."/>
            <person name="Mori M."/>
            <person name="Tomita M."/>
            <person name="Arakawa K."/>
        </authorList>
    </citation>
    <scope>NUCLEOTIDE SEQUENCE [LARGE SCALE GENOMIC DNA]</scope>
</reference>
<feature type="region of interest" description="Disordered" evidence="1">
    <location>
        <begin position="77"/>
        <end position="111"/>
    </location>
</feature>
<evidence type="ECO:0008006" key="4">
    <source>
        <dbReference type="Google" id="ProtNLM"/>
    </source>
</evidence>
<evidence type="ECO:0000256" key="1">
    <source>
        <dbReference type="SAM" id="MobiDB-lite"/>
    </source>
</evidence>
<evidence type="ECO:0000313" key="3">
    <source>
        <dbReference type="Proteomes" id="UP000499080"/>
    </source>
</evidence>